<evidence type="ECO:0000256" key="1">
    <source>
        <dbReference type="PROSITE-ProRule" id="PRU01251"/>
    </source>
</evidence>
<protein>
    <recommendedName>
        <fullName evidence="2">Clp R domain-containing protein</fullName>
    </recommendedName>
</protein>
<gene>
    <name evidence="3" type="ORF">ETD96_14415</name>
</gene>
<dbReference type="AlphaFoldDB" id="A0A5S4H2H6"/>
<name>A0A5S4H2H6_9ACTN</name>
<dbReference type="Gene3D" id="1.10.1780.10">
    <property type="entry name" value="Clp, N-terminal domain"/>
    <property type="match status" value="2"/>
</dbReference>
<keyword evidence="1" id="KW-0677">Repeat</keyword>
<organism evidence="3 4">
    <name type="scientific">Actinomadura geliboluensis</name>
    <dbReference type="NCBI Taxonomy" id="882440"/>
    <lineage>
        <taxon>Bacteria</taxon>
        <taxon>Bacillati</taxon>
        <taxon>Actinomycetota</taxon>
        <taxon>Actinomycetes</taxon>
        <taxon>Streptosporangiales</taxon>
        <taxon>Thermomonosporaceae</taxon>
        <taxon>Actinomadura</taxon>
    </lineage>
</organism>
<dbReference type="OrthoDB" id="3628183at2"/>
<accession>A0A5S4H2H6</accession>
<dbReference type="SUPFAM" id="SSF81923">
    <property type="entry name" value="Double Clp-N motif"/>
    <property type="match status" value="2"/>
</dbReference>
<dbReference type="RefSeq" id="WP_138636847.1">
    <property type="nucleotide sequence ID" value="NZ_JASWDG010000213.1"/>
</dbReference>
<proteinExistence type="predicted"/>
<evidence type="ECO:0000313" key="4">
    <source>
        <dbReference type="Proteomes" id="UP000305238"/>
    </source>
</evidence>
<dbReference type="PROSITE" id="PS51903">
    <property type="entry name" value="CLP_R"/>
    <property type="match status" value="1"/>
</dbReference>
<dbReference type="InterPro" id="IPR036628">
    <property type="entry name" value="Clp_N_dom_sf"/>
</dbReference>
<dbReference type="Proteomes" id="UP000305238">
    <property type="component" value="Unassembled WGS sequence"/>
</dbReference>
<feature type="domain" description="Clp R" evidence="2">
    <location>
        <begin position="2"/>
        <end position="178"/>
    </location>
</feature>
<evidence type="ECO:0000313" key="3">
    <source>
        <dbReference type="EMBL" id="TMR39465.1"/>
    </source>
</evidence>
<keyword evidence="4" id="KW-1185">Reference proteome</keyword>
<dbReference type="Pfam" id="PF02861">
    <property type="entry name" value="Clp_N"/>
    <property type="match status" value="2"/>
</dbReference>
<dbReference type="InterPro" id="IPR004176">
    <property type="entry name" value="Clp_R_N"/>
</dbReference>
<evidence type="ECO:0000259" key="2">
    <source>
        <dbReference type="PROSITE" id="PS51903"/>
    </source>
</evidence>
<reference evidence="3 4" key="1">
    <citation type="submission" date="2019-05" db="EMBL/GenBank/DDBJ databases">
        <title>Draft genome sequence of Actinomadura geliboluensis A8036.</title>
        <authorList>
            <person name="Saricaoglu S."/>
            <person name="Isik K."/>
        </authorList>
    </citation>
    <scope>NUCLEOTIDE SEQUENCE [LARGE SCALE GENOMIC DNA]</scope>
    <source>
        <strain evidence="3 4">A8036</strain>
    </source>
</reference>
<comment type="caution">
    <text evidence="3">The sequence shown here is derived from an EMBL/GenBank/DDBJ whole genome shotgun (WGS) entry which is preliminary data.</text>
</comment>
<sequence length="181" mass="18797">MFERFTDGARAAVTGAQAQARALGAPFIGTEHLLLAIADGGDAMARLLDGHGLTAEGLRARLAGTSRSPLDADALKSIGIDLDAVRAATEASFGAGALDSPAGARCGEKGHLRFTPRAKKSLELSLRHAIRLKQKRIESGHILLGVLHDKEFMAARLVTGAGVDVGELRAGVERALASRAA</sequence>
<dbReference type="EMBL" id="VCKZ01000086">
    <property type="protein sequence ID" value="TMR39465.1"/>
    <property type="molecule type" value="Genomic_DNA"/>
</dbReference>